<gene>
    <name evidence="1" type="ORF">B7P43_G15687</name>
</gene>
<accession>A0A2J7QSV1</accession>
<evidence type="ECO:0000313" key="1">
    <source>
        <dbReference type="EMBL" id="PNF31666.1"/>
    </source>
</evidence>
<keyword evidence="2" id="KW-1185">Reference proteome</keyword>
<organism evidence="1 2">
    <name type="scientific">Cryptotermes secundus</name>
    <dbReference type="NCBI Taxonomy" id="105785"/>
    <lineage>
        <taxon>Eukaryota</taxon>
        <taxon>Metazoa</taxon>
        <taxon>Ecdysozoa</taxon>
        <taxon>Arthropoda</taxon>
        <taxon>Hexapoda</taxon>
        <taxon>Insecta</taxon>
        <taxon>Pterygota</taxon>
        <taxon>Neoptera</taxon>
        <taxon>Polyneoptera</taxon>
        <taxon>Dictyoptera</taxon>
        <taxon>Blattodea</taxon>
        <taxon>Blattoidea</taxon>
        <taxon>Termitoidae</taxon>
        <taxon>Kalotermitidae</taxon>
        <taxon>Cryptotermitinae</taxon>
        <taxon>Cryptotermes</taxon>
    </lineage>
</organism>
<dbReference type="AlphaFoldDB" id="A0A2J7QSV1"/>
<dbReference type="EMBL" id="NEVH01011213">
    <property type="protein sequence ID" value="PNF31666.1"/>
    <property type="molecule type" value="Genomic_DNA"/>
</dbReference>
<sequence length="71" mass="7749">MGLNSNSGMDDKFISSHDTDTMMYLRHAGIIEPQKSGTQLLCNKKESGFSLCRAALSQAQLHRAGCYAALQ</sequence>
<name>A0A2J7QSV1_9NEOP</name>
<dbReference type="Proteomes" id="UP000235965">
    <property type="component" value="Unassembled WGS sequence"/>
</dbReference>
<evidence type="ECO:0000313" key="2">
    <source>
        <dbReference type="Proteomes" id="UP000235965"/>
    </source>
</evidence>
<proteinExistence type="predicted"/>
<comment type="caution">
    <text evidence="1">The sequence shown here is derived from an EMBL/GenBank/DDBJ whole genome shotgun (WGS) entry which is preliminary data.</text>
</comment>
<reference evidence="1 2" key="1">
    <citation type="submission" date="2017-12" db="EMBL/GenBank/DDBJ databases">
        <title>Hemimetabolous genomes reveal molecular basis of termite eusociality.</title>
        <authorList>
            <person name="Harrison M.C."/>
            <person name="Jongepier E."/>
            <person name="Robertson H.M."/>
            <person name="Arning N."/>
            <person name="Bitard-Feildel T."/>
            <person name="Chao H."/>
            <person name="Childers C.P."/>
            <person name="Dinh H."/>
            <person name="Doddapaneni H."/>
            <person name="Dugan S."/>
            <person name="Gowin J."/>
            <person name="Greiner C."/>
            <person name="Han Y."/>
            <person name="Hu H."/>
            <person name="Hughes D.S.T."/>
            <person name="Huylmans A.-K."/>
            <person name="Kemena C."/>
            <person name="Kremer L.P.M."/>
            <person name="Lee S.L."/>
            <person name="Lopez-Ezquerra A."/>
            <person name="Mallet L."/>
            <person name="Monroy-Kuhn J.M."/>
            <person name="Moser A."/>
            <person name="Murali S.C."/>
            <person name="Muzny D.M."/>
            <person name="Otani S."/>
            <person name="Piulachs M.-D."/>
            <person name="Poelchau M."/>
            <person name="Qu J."/>
            <person name="Schaub F."/>
            <person name="Wada-Katsumata A."/>
            <person name="Worley K.C."/>
            <person name="Xie Q."/>
            <person name="Ylla G."/>
            <person name="Poulsen M."/>
            <person name="Gibbs R.A."/>
            <person name="Schal C."/>
            <person name="Richards S."/>
            <person name="Belles X."/>
            <person name="Korb J."/>
            <person name="Bornberg-Bauer E."/>
        </authorList>
    </citation>
    <scope>NUCLEOTIDE SEQUENCE [LARGE SCALE GENOMIC DNA]</scope>
    <source>
        <tissue evidence="1">Whole body</tissue>
    </source>
</reference>
<dbReference type="InParanoid" id="A0A2J7QSV1"/>
<protein>
    <submittedName>
        <fullName evidence="1">Uncharacterized protein</fullName>
    </submittedName>
</protein>